<dbReference type="AlphaFoldDB" id="A0A382TCQ7"/>
<gene>
    <name evidence="1" type="ORF">METZ01_LOCUS372429</name>
</gene>
<accession>A0A382TCQ7</accession>
<evidence type="ECO:0000313" key="1">
    <source>
        <dbReference type="EMBL" id="SVD19575.1"/>
    </source>
</evidence>
<feature type="non-terminal residue" evidence="1">
    <location>
        <position position="1"/>
    </location>
</feature>
<sequence length="273" mass="32378">FDFAKHAFLTKQPKIKKDFNIALDMSIENLTRNDDFDLGLVNQLHDDFVQLEGPKTNLNLESVSPYFGIAPPEIRWEISKINNLAHELFHYGAEYKRYKKYKWYNPEIHAHFYPKDYMLKFDEDDFESFKIGYEFGQVHIGDTNVGKTYWDAFCDNDDVIHNDELDEQHFIVGDFALYLGNTTHEDDHWLRENYPKWLIKHGLDKHKPALHKLGKPIVAKFDYATSFGARYSQENIRKIMSNYCNIYSIIVGDIKSTYEWRMHDEEIDIKHHA</sequence>
<dbReference type="EMBL" id="UINC01135434">
    <property type="protein sequence ID" value="SVD19575.1"/>
    <property type="molecule type" value="Genomic_DNA"/>
</dbReference>
<name>A0A382TCQ7_9ZZZZ</name>
<reference evidence="1" key="1">
    <citation type="submission" date="2018-05" db="EMBL/GenBank/DDBJ databases">
        <authorList>
            <person name="Lanie J.A."/>
            <person name="Ng W.-L."/>
            <person name="Kazmierczak K.M."/>
            <person name="Andrzejewski T.M."/>
            <person name="Davidsen T.M."/>
            <person name="Wayne K.J."/>
            <person name="Tettelin H."/>
            <person name="Glass J.I."/>
            <person name="Rusch D."/>
            <person name="Podicherti R."/>
            <person name="Tsui H.-C.T."/>
            <person name="Winkler M.E."/>
        </authorList>
    </citation>
    <scope>NUCLEOTIDE SEQUENCE</scope>
</reference>
<organism evidence="1">
    <name type="scientific">marine metagenome</name>
    <dbReference type="NCBI Taxonomy" id="408172"/>
    <lineage>
        <taxon>unclassified sequences</taxon>
        <taxon>metagenomes</taxon>
        <taxon>ecological metagenomes</taxon>
    </lineage>
</organism>
<protein>
    <submittedName>
        <fullName evidence="1">Uncharacterized protein</fullName>
    </submittedName>
</protein>
<proteinExistence type="predicted"/>